<reference evidence="2 3" key="1">
    <citation type="submission" date="2021-03" db="EMBL/GenBank/DDBJ databases">
        <authorList>
            <person name="King G.J."/>
            <person name="Bancroft I."/>
            <person name="Baten A."/>
            <person name="Bloomfield J."/>
            <person name="Borpatragohain P."/>
            <person name="He Z."/>
            <person name="Irish N."/>
            <person name="Irwin J."/>
            <person name="Liu K."/>
            <person name="Mauleon R.P."/>
            <person name="Moore J."/>
            <person name="Morris R."/>
            <person name="Ostergaard L."/>
            <person name="Wang B."/>
            <person name="Wells R."/>
        </authorList>
    </citation>
    <scope>NUCLEOTIDE SEQUENCE [LARGE SCALE GENOMIC DNA]</scope>
    <source>
        <strain evidence="2">R-o-18</strain>
        <tissue evidence="2">Leaf</tissue>
    </source>
</reference>
<evidence type="ECO:0000313" key="3">
    <source>
        <dbReference type="Proteomes" id="UP000823674"/>
    </source>
</evidence>
<feature type="region of interest" description="Disordered" evidence="1">
    <location>
        <begin position="814"/>
        <end position="833"/>
    </location>
</feature>
<protein>
    <recommendedName>
        <fullName evidence="4">Response regulatory domain-containing protein</fullName>
    </recommendedName>
</protein>
<accession>A0ABQ7KJE1</accession>
<evidence type="ECO:0008006" key="4">
    <source>
        <dbReference type="Google" id="ProtNLM"/>
    </source>
</evidence>
<dbReference type="Proteomes" id="UP000823674">
    <property type="component" value="Unassembled WGS sequence"/>
</dbReference>
<comment type="caution">
    <text evidence="2">The sequence shown here is derived from an EMBL/GenBank/DDBJ whole genome shotgun (WGS) entry which is preliminary data.</text>
</comment>
<organism evidence="2 3">
    <name type="scientific">Brassica rapa subsp. trilocularis</name>
    <dbReference type="NCBI Taxonomy" id="1813537"/>
    <lineage>
        <taxon>Eukaryota</taxon>
        <taxon>Viridiplantae</taxon>
        <taxon>Streptophyta</taxon>
        <taxon>Embryophyta</taxon>
        <taxon>Tracheophyta</taxon>
        <taxon>Spermatophyta</taxon>
        <taxon>Magnoliopsida</taxon>
        <taxon>eudicotyledons</taxon>
        <taxon>Gunneridae</taxon>
        <taxon>Pentapetalae</taxon>
        <taxon>rosids</taxon>
        <taxon>malvids</taxon>
        <taxon>Brassicales</taxon>
        <taxon>Brassicaceae</taxon>
        <taxon>Brassiceae</taxon>
        <taxon>Brassica</taxon>
    </lineage>
</organism>
<proteinExistence type="predicted"/>
<feature type="non-terminal residue" evidence="2">
    <location>
        <position position="1"/>
    </location>
</feature>
<dbReference type="EMBL" id="JADBGQ010000029">
    <property type="protein sequence ID" value="KAG5374297.1"/>
    <property type="molecule type" value="Genomic_DNA"/>
</dbReference>
<gene>
    <name evidence="2" type="primary">SC146g500040.1_BraROA</name>
    <name evidence="2" type="ORF">IGI04_042386</name>
</gene>
<feature type="region of interest" description="Disordered" evidence="1">
    <location>
        <begin position="1017"/>
        <end position="1037"/>
    </location>
</feature>
<keyword evidence="3" id="KW-1185">Reference proteome</keyword>
<evidence type="ECO:0000256" key="1">
    <source>
        <dbReference type="SAM" id="MobiDB-lite"/>
    </source>
</evidence>
<evidence type="ECO:0000313" key="2">
    <source>
        <dbReference type="EMBL" id="KAG5374297.1"/>
    </source>
</evidence>
<sequence length="1096" mass="121955">NRLVVLIVDDELLYERIEEVHDHQKITSTRVVPSTSHPPAPSLSSSLSLPLRDLSPLSLLLAGAVWWLQPIGGGGQISPLFCFLVPDLFRSPLPCLLMSSTISNDQSDNYGYRGPAWWKPTYTRTQRTIKGKSPRGTCDIAITTRRFRCDKSGSARRTTLGYNGWEHTTITTSRTMIEGSFIKENMVRPKDLKDEDMFGGSSLLSFCSPLLLSHHKSEAKLCREFPEAENPSRRPLTLLRRLSLLLSLSLSVISLLSPSSSPVPCGGCSRLAVVVRSRRSSVFFMVLIGCILEGCLRQSVTTRVTIRVSWTCMVETDLHSDSAHHKGKGGTLSVTPIDEANQASHTQSPRGTCDIAITTRRFRCDKSGSARRTTLGYNGWEHTTITTSRTMIEGSFIKENMVRPKDIKDEDMFGGSRNRLVVLIVDDELLYERIEEVHDHQKITSTRVVPSTSHPPAPSLSSSLSLPLRDLSPLSLLLAGAVWWLQPIGGGGQISPLFCFLVPDLFRSSLPCLFMVLIGCILEGCLRQSVTTRVTIRVSWTCMVETDLHSDSAHHKGKGGTLSVTPIDEGELATHRHYHNGRFRCDKSGSGEKNNTRDIMGWKAYYYTTTKLCREFPEAENPSRRPLSLLRRLSLLLSLSLSVISLLSPSSSPVPCGGCSRLAVVVRSRRPSVFLMSSTISNDQSDNYGYRGPAWWKPTYTRTQRTIKGKANQASHTQSPRGTCDIAITTRRFRCDKSGSARRTTLGYNGWEHTTITTSRTMIEGSFIKENMVRPKDLKDEDMFGGSRNRLVVLIVDDELLYERIEEVHDHQKITSTRVVPSTSHPPAPSLSSSLSLPLRDLSPLSLLLAGAVWWLQPIGGGGQISPLFCFLVPDLFRSPLPCLLMSSTISNDQSDNYGYRGPAWWKPTYTRTQRTIKGKSPRGTCDIAITTRRFRCDKSGSARRTTLGYNGWEHTTITTSRTMIEGSFIKENMVRPKDLKDEDMFGGSRNRLVVLIVDDELLYERIEEVHDHQKITSTRVVPSTSHPPAPSLSSSLSLPLRDLSPLSLLLAGAVWWLQPIGGGGQISPLFYFLVPDLFRSPLPCLLFLDPDPDLG</sequence>
<feature type="region of interest" description="Disordered" evidence="1">
    <location>
        <begin position="28"/>
        <end position="47"/>
    </location>
</feature>
<name>A0ABQ7KJE1_BRACM</name>